<dbReference type="Proteomes" id="UP000649617">
    <property type="component" value="Unassembled WGS sequence"/>
</dbReference>
<protein>
    <recommendedName>
        <fullName evidence="2">SAM domain-containing protein</fullName>
    </recommendedName>
</protein>
<feature type="domain" description="SAM" evidence="2">
    <location>
        <begin position="97"/>
        <end position="164"/>
    </location>
</feature>
<dbReference type="PROSITE" id="PS50105">
    <property type="entry name" value="SAM_DOMAIN"/>
    <property type="match status" value="1"/>
</dbReference>
<feature type="region of interest" description="Disordered" evidence="1">
    <location>
        <begin position="1"/>
        <end position="96"/>
    </location>
</feature>
<keyword evidence="4" id="KW-1185">Reference proteome</keyword>
<dbReference type="InterPro" id="IPR013761">
    <property type="entry name" value="SAM/pointed_sf"/>
</dbReference>
<evidence type="ECO:0000259" key="2">
    <source>
        <dbReference type="PROSITE" id="PS50105"/>
    </source>
</evidence>
<proteinExistence type="predicted"/>
<accession>A0A812L562</accession>
<dbReference type="Pfam" id="PF07647">
    <property type="entry name" value="SAM_2"/>
    <property type="match status" value="1"/>
</dbReference>
<dbReference type="InterPro" id="IPR001660">
    <property type="entry name" value="SAM"/>
</dbReference>
<feature type="compositionally biased region" description="Basic and acidic residues" evidence="1">
    <location>
        <begin position="1"/>
        <end position="13"/>
    </location>
</feature>
<dbReference type="Gene3D" id="1.10.150.50">
    <property type="entry name" value="Transcription Factor, Ets-1"/>
    <property type="match status" value="1"/>
</dbReference>
<name>A0A812L562_SYMPI</name>
<evidence type="ECO:0000313" key="4">
    <source>
        <dbReference type="Proteomes" id="UP000649617"/>
    </source>
</evidence>
<gene>
    <name evidence="3" type="ORF">SPIL2461_LOCUS4187</name>
</gene>
<dbReference type="SUPFAM" id="SSF47769">
    <property type="entry name" value="SAM/Pointed domain"/>
    <property type="match status" value="1"/>
</dbReference>
<organism evidence="3 4">
    <name type="scientific">Symbiodinium pilosum</name>
    <name type="common">Dinoflagellate</name>
    <dbReference type="NCBI Taxonomy" id="2952"/>
    <lineage>
        <taxon>Eukaryota</taxon>
        <taxon>Sar</taxon>
        <taxon>Alveolata</taxon>
        <taxon>Dinophyceae</taxon>
        <taxon>Suessiales</taxon>
        <taxon>Symbiodiniaceae</taxon>
        <taxon>Symbiodinium</taxon>
    </lineage>
</organism>
<dbReference type="AlphaFoldDB" id="A0A812L562"/>
<evidence type="ECO:0000256" key="1">
    <source>
        <dbReference type="SAM" id="MobiDB-lite"/>
    </source>
</evidence>
<comment type="caution">
    <text evidence="3">The sequence shown here is derived from an EMBL/GenBank/DDBJ whole genome shotgun (WGS) entry which is preliminary data.</text>
</comment>
<evidence type="ECO:0000313" key="3">
    <source>
        <dbReference type="EMBL" id="CAE7241512.1"/>
    </source>
</evidence>
<sequence length="186" mass="20587">MQKALEDAQKLEPLELEPEPVEPTMKPPPPAPASSRWSRRSRESLISGVPTPSTARGFSPESSDAELVQDAPTPQSTVGDDTGDTGEAPEKLPPEAWENQDCVDWLRSLPYVWLELHVAKFEFHKIDGSVLPELTLEELEEEIEISELEHRQVLLQEIHNLFKTSRPGVAASSAVQTSDTFPPASQ</sequence>
<reference evidence="3" key="1">
    <citation type="submission" date="2021-02" db="EMBL/GenBank/DDBJ databases">
        <authorList>
            <person name="Dougan E. K."/>
            <person name="Rhodes N."/>
            <person name="Thang M."/>
            <person name="Chan C."/>
        </authorList>
    </citation>
    <scope>NUCLEOTIDE SEQUENCE</scope>
</reference>
<dbReference type="EMBL" id="CAJNIZ010005402">
    <property type="protein sequence ID" value="CAE7241512.1"/>
    <property type="molecule type" value="Genomic_DNA"/>
</dbReference>
<feature type="compositionally biased region" description="Polar residues" evidence="1">
    <location>
        <begin position="50"/>
        <end position="62"/>
    </location>
</feature>
<dbReference type="SMART" id="SM00454">
    <property type="entry name" value="SAM"/>
    <property type="match status" value="1"/>
</dbReference>